<dbReference type="InterPro" id="IPR046826">
    <property type="entry name" value="PDH_N"/>
</dbReference>
<evidence type="ECO:0000313" key="13">
    <source>
        <dbReference type="EMBL" id="SCT38405.1"/>
    </source>
</evidence>
<dbReference type="CDD" id="cd04909">
    <property type="entry name" value="ACT_PDH-BS"/>
    <property type="match status" value="1"/>
</dbReference>
<dbReference type="AlphaFoldDB" id="A0A1D4QTR4"/>
<dbReference type="Proteomes" id="UP000095768">
    <property type="component" value="Unassembled WGS sequence"/>
</dbReference>
<keyword evidence="15" id="KW-1185">Reference proteome</keyword>
<dbReference type="EC" id="1.3.1.12" evidence="3"/>
<evidence type="ECO:0000256" key="2">
    <source>
        <dbReference type="ARBA" id="ARBA00007964"/>
    </source>
</evidence>
<dbReference type="InterPro" id="IPR045865">
    <property type="entry name" value="ACT-like_dom_sf"/>
</dbReference>
<gene>
    <name evidence="14" type="primary">tyrC</name>
    <name evidence="14" type="ORF">SAMEA2297795_02396</name>
    <name evidence="13" type="ORF">SAMEA2297796_02305</name>
</gene>
<keyword evidence="5" id="KW-0827">Tyrosine biosynthesis</keyword>
<evidence type="ECO:0000256" key="9">
    <source>
        <dbReference type="ARBA" id="ARBA00023141"/>
    </source>
</evidence>
<dbReference type="Gene3D" id="3.30.70.260">
    <property type="match status" value="1"/>
</dbReference>
<dbReference type="GO" id="GO:0070403">
    <property type="term" value="F:NAD+ binding"/>
    <property type="evidence" value="ECO:0007669"/>
    <property type="project" value="InterPro"/>
</dbReference>
<keyword evidence="9" id="KW-0057">Aromatic amino acid biosynthesis</keyword>
<sequence>MKQILFVGLGLIGGSLASNLRYYHDDIEITAYDADTSQLDKALSIGIIDYQSTDYKTSIENADIIIYATPVQQTVKYLQDLPNYQLKKHVIVTDTGSTKSTIQQYEAFLLEHNIHLIGGHPMAGSHKSGVLNAKKHLFENAFYILVHNEPDNDKAFEEVQHLLETTSAKFISTTAEEHDFVTGIVSHVPHIIASSLVHLNAQHVNDSSLVKTLASGGFRDITRIASSNPIMWRDITIENKNTILKILNEWKQQMADVIDLIERNSPDDLHDFFNNAKVYRDQLPLKQQGALSVEYDLYVDIPDKPGMISKVTNILSLHNISISNLRILEVREDIYGALRISFKNPQDRKDGADALSDFDTYFD</sequence>
<dbReference type="PANTHER" id="PTHR21363:SF0">
    <property type="entry name" value="PREPHENATE DEHYDROGENASE [NADP(+)]"/>
    <property type="match status" value="1"/>
</dbReference>
<comment type="pathway">
    <text evidence="1">Amino-acid biosynthesis; L-tyrosine biosynthesis; (4-hydroxyphenyl)pyruvate from prephenate (NAD(+) route): step 1/1.</text>
</comment>
<dbReference type="InterPro" id="IPR003099">
    <property type="entry name" value="Prephen_DH"/>
</dbReference>
<name>A0A1D4QTR4_9STAP</name>
<dbReference type="GO" id="GO:0006571">
    <property type="term" value="P:tyrosine biosynthetic process"/>
    <property type="evidence" value="ECO:0007669"/>
    <property type="project" value="UniProtKB-UniPathway"/>
</dbReference>
<evidence type="ECO:0000256" key="1">
    <source>
        <dbReference type="ARBA" id="ARBA00005067"/>
    </source>
</evidence>
<organism evidence="14 16">
    <name type="scientific">Staphylococcus caeli</name>
    <dbReference type="NCBI Taxonomy" id="2201815"/>
    <lineage>
        <taxon>Bacteria</taxon>
        <taxon>Bacillati</taxon>
        <taxon>Bacillota</taxon>
        <taxon>Bacilli</taxon>
        <taxon>Bacillales</taxon>
        <taxon>Staphylococcaceae</taxon>
        <taxon>Staphylococcus</taxon>
    </lineage>
</organism>
<dbReference type="FunFam" id="1.10.3660.10:FF:000003">
    <property type="entry name" value="Prephenate dehydrogenase"/>
    <property type="match status" value="1"/>
</dbReference>
<dbReference type="Gene3D" id="1.10.3660.10">
    <property type="entry name" value="6-phosphogluconate dehydrogenase C-terminal like domain"/>
    <property type="match status" value="1"/>
</dbReference>
<dbReference type="Pfam" id="PF02153">
    <property type="entry name" value="PDH_N"/>
    <property type="match status" value="1"/>
</dbReference>
<evidence type="ECO:0000256" key="10">
    <source>
        <dbReference type="ARBA" id="ARBA00049260"/>
    </source>
</evidence>
<evidence type="ECO:0000259" key="11">
    <source>
        <dbReference type="PROSITE" id="PS51176"/>
    </source>
</evidence>
<dbReference type="InterPro" id="IPR008927">
    <property type="entry name" value="6-PGluconate_DH-like_C_sf"/>
</dbReference>
<keyword evidence="8" id="KW-0520">NAD</keyword>
<evidence type="ECO:0000313" key="16">
    <source>
        <dbReference type="Proteomes" id="UP000095768"/>
    </source>
</evidence>
<dbReference type="RefSeq" id="WP_069996441.1">
    <property type="nucleotide sequence ID" value="NZ_FMPG01000015.1"/>
</dbReference>
<dbReference type="Pfam" id="PF01842">
    <property type="entry name" value="ACT"/>
    <property type="match status" value="1"/>
</dbReference>
<evidence type="ECO:0000313" key="14">
    <source>
        <dbReference type="EMBL" id="SCT38583.1"/>
    </source>
</evidence>
<evidence type="ECO:0000256" key="7">
    <source>
        <dbReference type="ARBA" id="ARBA00023002"/>
    </source>
</evidence>
<dbReference type="Gene3D" id="3.40.50.720">
    <property type="entry name" value="NAD(P)-binding Rossmann-like Domain"/>
    <property type="match status" value="1"/>
</dbReference>
<dbReference type="EMBL" id="FMPI01000022">
    <property type="protein sequence ID" value="SCT38405.1"/>
    <property type="molecule type" value="Genomic_DNA"/>
</dbReference>
<dbReference type="SUPFAM" id="SSF51735">
    <property type="entry name" value="NAD(P)-binding Rossmann-fold domains"/>
    <property type="match status" value="1"/>
</dbReference>
<protein>
    <recommendedName>
        <fullName evidence="4">Prephenate dehydrogenase</fullName>
        <ecNumber evidence="3">1.3.1.12</ecNumber>
    </recommendedName>
</protein>
<feature type="domain" description="ACT" evidence="12">
    <location>
        <begin position="296"/>
        <end position="363"/>
    </location>
</feature>
<dbReference type="PROSITE" id="PS51176">
    <property type="entry name" value="PDH_ADH"/>
    <property type="match status" value="1"/>
</dbReference>
<evidence type="ECO:0000256" key="8">
    <source>
        <dbReference type="ARBA" id="ARBA00023027"/>
    </source>
</evidence>
<keyword evidence="6" id="KW-0028">Amino-acid biosynthesis</keyword>
<keyword evidence="7 14" id="KW-0560">Oxidoreductase</keyword>
<dbReference type="PANTHER" id="PTHR21363">
    <property type="entry name" value="PREPHENATE DEHYDROGENASE"/>
    <property type="match status" value="1"/>
</dbReference>
<feature type="domain" description="Prephenate/arogenate dehydrogenase" evidence="11">
    <location>
        <begin position="2"/>
        <end position="291"/>
    </location>
</feature>
<dbReference type="UniPathway" id="UPA00122">
    <property type="reaction ID" value="UER00961"/>
</dbReference>
<evidence type="ECO:0000256" key="3">
    <source>
        <dbReference type="ARBA" id="ARBA00012068"/>
    </source>
</evidence>
<dbReference type="NCBIfam" id="NF005107">
    <property type="entry name" value="PRK06545.1-5"/>
    <property type="match status" value="1"/>
</dbReference>
<dbReference type="EMBL" id="FMPG01000015">
    <property type="protein sequence ID" value="SCT38583.1"/>
    <property type="molecule type" value="Genomic_DNA"/>
</dbReference>
<dbReference type="InterPro" id="IPR002912">
    <property type="entry name" value="ACT_dom"/>
</dbReference>
<evidence type="ECO:0000256" key="4">
    <source>
        <dbReference type="ARBA" id="ARBA00016891"/>
    </source>
</evidence>
<accession>A0A1D4QTR4</accession>
<evidence type="ECO:0000259" key="12">
    <source>
        <dbReference type="PROSITE" id="PS51671"/>
    </source>
</evidence>
<evidence type="ECO:0000256" key="5">
    <source>
        <dbReference type="ARBA" id="ARBA00022498"/>
    </source>
</evidence>
<dbReference type="SUPFAM" id="SSF48179">
    <property type="entry name" value="6-phosphogluconate dehydrogenase C-terminal domain-like"/>
    <property type="match status" value="1"/>
</dbReference>
<comment type="similarity">
    <text evidence="2">Belongs to the prephenate/arogenate dehydrogenase family.</text>
</comment>
<evidence type="ECO:0000256" key="6">
    <source>
        <dbReference type="ARBA" id="ARBA00022605"/>
    </source>
</evidence>
<dbReference type="InterPro" id="IPR046825">
    <property type="entry name" value="PDH_C"/>
</dbReference>
<dbReference type="Pfam" id="PF20463">
    <property type="entry name" value="PDH_C"/>
    <property type="match status" value="1"/>
</dbReference>
<dbReference type="PROSITE" id="PS51671">
    <property type="entry name" value="ACT"/>
    <property type="match status" value="1"/>
</dbReference>
<reference evidence="13 15" key="1">
    <citation type="submission" date="2016-09" db="EMBL/GenBank/DDBJ databases">
        <authorList>
            <consortium name="Pathogen Informatics"/>
            <person name="Sun Q."/>
            <person name="Inoue M."/>
        </authorList>
    </citation>
    <scope>NUCLEOTIDE SEQUENCE [LARGE SCALE GENOMIC DNA]</scope>
    <source>
        <strain evidence="13 15">82C</strain>
    </source>
</reference>
<dbReference type="NCBIfam" id="NF005106">
    <property type="entry name" value="PRK06545.1-4"/>
    <property type="match status" value="1"/>
</dbReference>
<dbReference type="InterPro" id="IPR050812">
    <property type="entry name" value="Preph/Arog_dehydrog"/>
</dbReference>
<dbReference type="OrthoDB" id="9802008at2"/>
<proteinExistence type="inferred from homology"/>
<dbReference type="InterPro" id="IPR036291">
    <property type="entry name" value="NAD(P)-bd_dom_sf"/>
</dbReference>
<evidence type="ECO:0000313" key="15">
    <source>
        <dbReference type="Proteomes" id="UP000095412"/>
    </source>
</evidence>
<dbReference type="GO" id="GO:0004665">
    <property type="term" value="F:prephenate dehydrogenase (NADP+) activity"/>
    <property type="evidence" value="ECO:0007669"/>
    <property type="project" value="InterPro"/>
</dbReference>
<reference evidence="14 16" key="2">
    <citation type="submission" date="2016-09" db="EMBL/GenBank/DDBJ databases">
        <authorList>
            <consortium name="Pathogen Informatics"/>
        </authorList>
    </citation>
    <scope>NUCLEOTIDE SEQUENCE [LARGE SCALE GENOMIC DNA]</scope>
    <source>
        <strain evidence="14 16">82B</strain>
    </source>
</reference>
<comment type="catalytic activity">
    <reaction evidence="10">
        <text>prephenate + NAD(+) = 3-(4-hydroxyphenyl)pyruvate + CO2 + NADH</text>
        <dbReference type="Rhea" id="RHEA:13869"/>
        <dbReference type="ChEBI" id="CHEBI:16526"/>
        <dbReference type="ChEBI" id="CHEBI:29934"/>
        <dbReference type="ChEBI" id="CHEBI:36242"/>
        <dbReference type="ChEBI" id="CHEBI:57540"/>
        <dbReference type="ChEBI" id="CHEBI:57945"/>
        <dbReference type="EC" id="1.3.1.12"/>
    </reaction>
</comment>
<dbReference type="FunFam" id="3.40.50.720:FF:000208">
    <property type="entry name" value="Prephenate dehydrogenase"/>
    <property type="match status" value="1"/>
</dbReference>
<dbReference type="SUPFAM" id="SSF55021">
    <property type="entry name" value="ACT-like"/>
    <property type="match status" value="1"/>
</dbReference>
<dbReference type="GO" id="GO:0008977">
    <property type="term" value="F:prephenate dehydrogenase (NAD+) activity"/>
    <property type="evidence" value="ECO:0007669"/>
    <property type="project" value="UniProtKB-EC"/>
</dbReference>
<dbReference type="Proteomes" id="UP000095412">
    <property type="component" value="Unassembled WGS sequence"/>
</dbReference>